<dbReference type="PANTHER" id="PTHR34179">
    <property type="entry name" value="TUMOR PROTEIN P53-INDUCIBLE PROTEIN 13"/>
    <property type="match status" value="1"/>
</dbReference>
<evidence type="ECO:0000313" key="3">
    <source>
        <dbReference type="Proteomes" id="UP000176547"/>
    </source>
</evidence>
<keyword evidence="1" id="KW-0812">Transmembrane</keyword>
<dbReference type="GO" id="GO:0005737">
    <property type="term" value="C:cytoplasm"/>
    <property type="evidence" value="ECO:0007669"/>
    <property type="project" value="TreeGrafter"/>
</dbReference>
<proteinExistence type="predicted"/>
<evidence type="ECO:0000256" key="1">
    <source>
        <dbReference type="SAM" id="Phobius"/>
    </source>
</evidence>
<dbReference type="AlphaFoldDB" id="A0A1F5ND32"/>
<accession>A0A1F5ND32</accession>
<dbReference type="EMBL" id="MFEG01000028">
    <property type="protein sequence ID" value="OGE75546.1"/>
    <property type="molecule type" value="Genomic_DNA"/>
</dbReference>
<keyword evidence="1" id="KW-0472">Membrane</keyword>
<keyword evidence="1" id="KW-1133">Transmembrane helix</keyword>
<dbReference type="PANTHER" id="PTHR34179:SF1">
    <property type="entry name" value="TUMOR PROTEIN P53-INDUCIBLE PROTEIN 13"/>
    <property type="match status" value="1"/>
</dbReference>
<dbReference type="Pfam" id="PF11303">
    <property type="entry name" value="DUF3105"/>
    <property type="match status" value="1"/>
</dbReference>
<gene>
    <name evidence="2" type="ORF">A3K06_00020</name>
</gene>
<name>A0A1F5ND32_9BACT</name>
<dbReference type="Proteomes" id="UP000176547">
    <property type="component" value="Unassembled WGS sequence"/>
</dbReference>
<dbReference type="InterPro" id="IPR021454">
    <property type="entry name" value="DUF3105"/>
</dbReference>
<comment type="caution">
    <text evidence="2">The sequence shown here is derived from an EMBL/GenBank/DDBJ whole genome shotgun (WGS) entry which is preliminary data.</text>
</comment>
<evidence type="ECO:0008006" key="4">
    <source>
        <dbReference type="Google" id="ProtNLM"/>
    </source>
</evidence>
<protein>
    <recommendedName>
        <fullName evidence="4">DUF3105 domain-containing protein</fullName>
    </recommendedName>
</protein>
<organism evidence="2 3">
    <name type="scientific">Candidatus Doudnabacteria bacterium RIFCSPHIGHO2_01_52_17</name>
    <dbReference type="NCBI Taxonomy" id="1817820"/>
    <lineage>
        <taxon>Bacteria</taxon>
        <taxon>Candidatus Doudnaibacteriota</taxon>
    </lineage>
</organism>
<reference evidence="2 3" key="1">
    <citation type="journal article" date="2016" name="Nat. Commun.">
        <title>Thousands of microbial genomes shed light on interconnected biogeochemical processes in an aquifer system.</title>
        <authorList>
            <person name="Anantharaman K."/>
            <person name="Brown C.T."/>
            <person name="Hug L.A."/>
            <person name="Sharon I."/>
            <person name="Castelle C.J."/>
            <person name="Probst A.J."/>
            <person name="Thomas B.C."/>
            <person name="Singh A."/>
            <person name="Wilkins M.J."/>
            <person name="Karaoz U."/>
            <person name="Brodie E.L."/>
            <person name="Williams K.H."/>
            <person name="Hubbard S.S."/>
            <person name="Banfield J.F."/>
        </authorList>
    </citation>
    <scope>NUCLEOTIDE SEQUENCE [LARGE SCALE GENOMIC DNA]</scope>
</reference>
<sequence length="188" mass="21108">MELSKNEIERQDRQRALRGKRVKSISLWLIGVAVTAAAVYGLVLWSKKDSANKPGIVIAELGSDHIPDGQRVGEYNSNPPTSGPHYAQPADWGVYEQPLLDERLVHNLEHGGIWLSYRDADDTALTAQLRDIADDYTLKVIMTPRPENDARIAVAAWGRLLKLESFDREQIEDFIGAFINRGPEQTPY</sequence>
<feature type="transmembrane region" description="Helical" evidence="1">
    <location>
        <begin position="25"/>
        <end position="45"/>
    </location>
</feature>
<evidence type="ECO:0000313" key="2">
    <source>
        <dbReference type="EMBL" id="OGE75546.1"/>
    </source>
</evidence>